<dbReference type="Pfam" id="PF00462">
    <property type="entry name" value="Glutaredoxin"/>
    <property type="match status" value="1"/>
</dbReference>
<evidence type="ECO:0000313" key="3">
    <source>
        <dbReference type="Proteomes" id="UP000006443"/>
    </source>
</evidence>
<dbReference type="GO" id="GO:0045454">
    <property type="term" value="P:cell redox homeostasis"/>
    <property type="evidence" value="ECO:0007669"/>
    <property type="project" value="TreeGrafter"/>
</dbReference>
<accession>C0GKR0</accession>
<gene>
    <name evidence="2" type="ORF">DealDRAFT_3069</name>
</gene>
<dbReference type="RefSeq" id="WP_008519111.1">
    <property type="nucleotide sequence ID" value="NZ_ACJM01000026.1"/>
</dbReference>
<feature type="domain" description="Glutaredoxin" evidence="1">
    <location>
        <begin position="4"/>
        <end position="63"/>
    </location>
</feature>
<reference evidence="2 3" key="1">
    <citation type="submission" date="2009-02" db="EMBL/GenBank/DDBJ databases">
        <title>Sequencing of the draft genome and assembly of Dethiobacter alkaliphilus AHT 1.</title>
        <authorList>
            <consortium name="US DOE Joint Genome Institute (JGI-PGF)"/>
            <person name="Lucas S."/>
            <person name="Copeland A."/>
            <person name="Lapidus A."/>
            <person name="Glavina del Rio T."/>
            <person name="Dalin E."/>
            <person name="Tice H."/>
            <person name="Bruce D."/>
            <person name="Goodwin L."/>
            <person name="Pitluck S."/>
            <person name="Larimer F."/>
            <person name="Land M.L."/>
            <person name="Hauser L."/>
            <person name="Muyzer G."/>
        </authorList>
    </citation>
    <scope>NUCLEOTIDE SEQUENCE [LARGE SCALE GENOMIC DNA]</scope>
    <source>
        <strain evidence="2 3">AHT 1</strain>
    </source>
</reference>
<dbReference type="CDD" id="cd02976">
    <property type="entry name" value="NrdH"/>
    <property type="match status" value="1"/>
</dbReference>
<dbReference type="STRING" id="555088.DealDRAFT_3069"/>
<organism evidence="2 3">
    <name type="scientific">Dethiobacter alkaliphilus AHT 1</name>
    <dbReference type="NCBI Taxonomy" id="555088"/>
    <lineage>
        <taxon>Bacteria</taxon>
        <taxon>Bacillati</taxon>
        <taxon>Bacillota</taxon>
        <taxon>Dethiobacteria</taxon>
        <taxon>Dethiobacterales</taxon>
        <taxon>Dethiobacteraceae</taxon>
        <taxon>Dethiobacter</taxon>
    </lineage>
</organism>
<dbReference type="PANTHER" id="PTHR34386">
    <property type="entry name" value="GLUTAREDOXIN"/>
    <property type="match status" value="1"/>
</dbReference>
<comment type="caution">
    <text evidence="2">The sequence shown here is derived from an EMBL/GenBank/DDBJ whole genome shotgun (WGS) entry which is preliminary data.</text>
</comment>
<evidence type="ECO:0000313" key="2">
    <source>
        <dbReference type="EMBL" id="EEG76082.1"/>
    </source>
</evidence>
<dbReference type="PROSITE" id="PS51354">
    <property type="entry name" value="GLUTAREDOXIN_2"/>
    <property type="match status" value="1"/>
</dbReference>
<proteinExistence type="predicted"/>
<dbReference type="Gene3D" id="3.40.30.10">
    <property type="entry name" value="Glutaredoxin"/>
    <property type="match status" value="1"/>
</dbReference>
<dbReference type="PANTHER" id="PTHR34386:SF1">
    <property type="entry name" value="GLUTAREDOXIN-LIKE PROTEIN NRDH"/>
    <property type="match status" value="1"/>
</dbReference>
<dbReference type="EMBL" id="ACJM01000026">
    <property type="protein sequence ID" value="EEG76082.1"/>
    <property type="molecule type" value="Genomic_DNA"/>
</dbReference>
<name>C0GKR0_DETAL</name>
<sequence>MSEVIIYTKTGCPYCQAAIERYQKDGIPFREVNVGEDPKALQFIKESYGAQKVPVIVSDGSLVCIGFQGGG</sequence>
<keyword evidence="3" id="KW-1185">Reference proteome</keyword>
<dbReference type="SUPFAM" id="SSF52833">
    <property type="entry name" value="Thioredoxin-like"/>
    <property type="match status" value="1"/>
</dbReference>
<dbReference type="AlphaFoldDB" id="C0GKR0"/>
<dbReference type="GO" id="GO:0009055">
    <property type="term" value="F:electron transfer activity"/>
    <property type="evidence" value="ECO:0007669"/>
    <property type="project" value="TreeGrafter"/>
</dbReference>
<dbReference type="NCBIfam" id="NF041212">
    <property type="entry name" value="Uxx_star"/>
    <property type="match status" value="1"/>
</dbReference>
<evidence type="ECO:0000259" key="1">
    <source>
        <dbReference type="Pfam" id="PF00462"/>
    </source>
</evidence>
<dbReference type="Proteomes" id="UP000006443">
    <property type="component" value="Unassembled WGS sequence"/>
</dbReference>
<dbReference type="InterPro" id="IPR051548">
    <property type="entry name" value="Grx-like_ET"/>
</dbReference>
<dbReference type="InterPro" id="IPR002109">
    <property type="entry name" value="Glutaredoxin"/>
</dbReference>
<protein>
    <submittedName>
        <fullName evidence="2">Glutaredoxin</fullName>
    </submittedName>
</protein>
<dbReference type="InterPro" id="IPR036249">
    <property type="entry name" value="Thioredoxin-like_sf"/>
</dbReference>
<dbReference type="OrthoDB" id="3174166at2"/>
<dbReference type="eggNOG" id="COG0695">
    <property type="taxonomic scope" value="Bacteria"/>
</dbReference>